<dbReference type="Proteomes" id="UP000241222">
    <property type="component" value="Unassembled WGS sequence"/>
</dbReference>
<gene>
    <name evidence="1" type="ORF">C9I99_21360</name>
</gene>
<dbReference type="AlphaFoldDB" id="A0A2T3ITP9"/>
<organism evidence="1 2">
    <name type="scientific">Photobacterium lutimaris</name>
    <dbReference type="NCBI Taxonomy" id="388278"/>
    <lineage>
        <taxon>Bacteria</taxon>
        <taxon>Pseudomonadati</taxon>
        <taxon>Pseudomonadota</taxon>
        <taxon>Gammaproteobacteria</taxon>
        <taxon>Vibrionales</taxon>
        <taxon>Vibrionaceae</taxon>
        <taxon>Photobacterium</taxon>
    </lineage>
</organism>
<comment type="caution">
    <text evidence="1">The sequence shown here is derived from an EMBL/GenBank/DDBJ whole genome shotgun (WGS) entry which is preliminary data.</text>
</comment>
<evidence type="ECO:0000313" key="1">
    <source>
        <dbReference type="EMBL" id="PSU31737.1"/>
    </source>
</evidence>
<keyword evidence="2" id="KW-1185">Reference proteome</keyword>
<proteinExistence type="predicted"/>
<dbReference type="EMBL" id="PYMH01000013">
    <property type="protein sequence ID" value="PSU31737.1"/>
    <property type="molecule type" value="Genomic_DNA"/>
</dbReference>
<evidence type="ECO:0008006" key="3">
    <source>
        <dbReference type="Google" id="ProtNLM"/>
    </source>
</evidence>
<evidence type="ECO:0000313" key="2">
    <source>
        <dbReference type="Proteomes" id="UP000241222"/>
    </source>
</evidence>
<name>A0A2T3ITP9_9GAMM</name>
<protein>
    <recommendedName>
        <fullName evidence="3">ParB/Sulfiredoxin domain-containing protein</fullName>
    </recommendedName>
</protein>
<sequence length="156" mass="17723">MVEAITIQALNYIADECYWLSTRDEEARHILLANVSYKAWNENRLASCLSAHRDGVELPPVVSVEYRVSENSFYSLSDGQHRCSAAAANGYVEILSYVRGVYEICAADFVINENTLWKRGDEGWMPVNLEPLEPTLITEFNRIGIKNYRRNSSARA</sequence>
<dbReference type="RefSeq" id="WP_107350868.1">
    <property type="nucleotide sequence ID" value="NZ_PYMH01000013.1"/>
</dbReference>
<accession>A0A2T3ITP9</accession>
<reference evidence="1 2" key="1">
    <citation type="submission" date="2018-03" db="EMBL/GenBank/DDBJ databases">
        <title>Whole genome sequencing of Histamine producing bacteria.</title>
        <authorList>
            <person name="Butler K."/>
        </authorList>
    </citation>
    <scope>NUCLEOTIDE SEQUENCE [LARGE SCALE GENOMIC DNA]</scope>
    <source>
        <strain evidence="1 2">JCM 13586</strain>
    </source>
</reference>